<name>B4M272_DROVI</name>
<gene>
    <name evidence="2" type="primary">Dvir\GJ18711</name>
    <name evidence="2" type="ORF">Dvir_GJ18711</name>
</gene>
<keyword evidence="1" id="KW-0812">Transmembrane</keyword>
<dbReference type="EMBL" id="CH940651">
    <property type="protein sequence ID" value="EDW65776.2"/>
    <property type="molecule type" value="Genomic_DNA"/>
</dbReference>
<evidence type="ECO:0000313" key="2">
    <source>
        <dbReference type="EMBL" id="EDW65776.2"/>
    </source>
</evidence>
<dbReference type="OrthoDB" id="7844049at2759"/>
<evidence type="ECO:0000256" key="1">
    <source>
        <dbReference type="SAM" id="Phobius"/>
    </source>
</evidence>
<organism evidence="2 3">
    <name type="scientific">Drosophila virilis</name>
    <name type="common">Fruit fly</name>
    <dbReference type="NCBI Taxonomy" id="7244"/>
    <lineage>
        <taxon>Eukaryota</taxon>
        <taxon>Metazoa</taxon>
        <taxon>Ecdysozoa</taxon>
        <taxon>Arthropoda</taxon>
        <taxon>Hexapoda</taxon>
        <taxon>Insecta</taxon>
        <taxon>Pterygota</taxon>
        <taxon>Neoptera</taxon>
        <taxon>Endopterygota</taxon>
        <taxon>Diptera</taxon>
        <taxon>Brachycera</taxon>
        <taxon>Muscomorpha</taxon>
        <taxon>Ephydroidea</taxon>
        <taxon>Drosophilidae</taxon>
        <taxon>Drosophila</taxon>
    </lineage>
</organism>
<dbReference type="HOGENOM" id="CLU_1476675_0_0_1"/>
<dbReference type="AlphaFoldDB" id="B4M272"/>
<evidence type="ECO:0000313" key="3">
    <source>
        <dbReference type="Proteomes" id="UP000008792"/>
    </source>
</evidence>
<keyword evidence="3" id="KW-1185">Reference proteome</keyword>
<feature type="transmembrane region" description="Helical" evidence="1">
    <location>
        <begin position="139"/>
        <end position="158"/>
    </location>
</feature>
<feature type="transmembrane region" description="Helical" evidence="1">
    <location>
        <begin position="214"/>
        <end position="236"/>
    </location>
</feature>
<dbReference type="KEGG" id="dvi:6631728"/>
<dbReference type="Proteomes" id="UP000008792">
    <property type="component" value="Unassembled WGS sequence"/>
</dbReference>
<keyword evidence="1" id="KW-0472">Membrane</keyword>
<keyword evidence="1" id="KW-1133">Transmembrane helix</keyword>
<sequence>MIKNRIKVAKNICKIKLFTASKANQLLASWLCLFSDNGASPIATAGGVYPLAWRGQSLLSTRRCKMCKGLGFSTGFVALCAFICCFGALHMLNKIVHINEEVALRTEYKLPPDESDRCQRTFIVDGAGNAHITWLELFYMKWTLVLTIFYTFIVMVLIRAQYLSHFDINFITSNAMMLVGGVLSVVLFIATVILHERMPFMEVWCNEFIVGFMYFIAINICVAVVFFLIHSCQYYFQLEERGF</sequence>
<protein>
    <submittedName>
        <fullName evidence="2">Uncharacterized protein, isoform A</fullName>
    </submittedName>
</protein>
<reference evidence="2 3" key="1">
    <citation type="journal article" date="2007" name="Nature">
        <title>Evolution of genes and genomes on the Drosophila phylogeny.</title>
        <authorList>
            <consortium name="Drosophila 12 Genomes Consortium"/>
            <person name="Clark A.G."/>
            <person name="Eisen M.B."/>
            <person name="Smith D.R."/>
            <person name="Bergman C.M."/>
            <person name="Oliver B."/>
            <person name="Markow T.A."/>
            <person name="Kaufman T.C."/>
            <person name="Kellis M."/>
            <person name="Gelbart W."/>
            <person name="Iyer V.N."/>
            <person name="Pollard D.A."/>
            <person name="Sackton T.B."/>
            <person name="Larracuente A.M."/>
            <person name="Singh N.D."/>
            <person name="Abad J.P."/>
            <person name="Abt D.N."/>
            <person name="Adryan B."/>
            <person name="Aguade M."/>
            <person name="Akashi H."/>
            <person name="Anderson W.W."/>
            <person name="Aquadro C.F."/>
            <person name="Ardell D.H."/>
            <person name="Arguello R."/>
            <person name="Artieri C.G."/>
            <person name="Barbash D.A."/>
            <person name="Barker D."/>
            <person name="Barsanti P."/>
            <person name="Batterham P."/>
            <person name="Batzoglou S."/>
            <person name="Begun D."/>
            <person name="Bhutkar A."/>
            <person name="Blanco E."/>
            <person name="Bosak S.A."/>
            <person name="Bradley R.K."/>
            <person name="Brand A.D."/>
            <person name="Brent M.R."/>
            <person name="Brooks A.N."/>
            <person name="Brown R.H."/>
            <person name="Butlin R.K."/>
            <person name="Caggese C."/>
            <person name="Calvi B.R."/>
            <person name="Bernardo de Carvalho A."/>
            <person name="Caspi A."/>
            <person name="Castrezana S."/>
            <person name="Celniker S.E."/>
            <person name="Chang J.L."/>
            <person name="Chapple C."/>
            <person name="Chatterji S."/>
            <person name="Chinwalla A."/>
            <person name="Civetta A."/>
            <person name="Clifton S.W."/>
            <person name="Comeron J.M."/>
            <person name="Costello J.C."/>
            <person name="Coyne J.A."/>
            <person name="Daub J."/>
            <person name="David R.G."/>
            <person name="Delcher A.L."/>
            <person name="Delehaunty K."/>
            <person name="Do C.B."/>
            <person name="Ebling H."/>
            <person name="Edwards K."/>
            <person name="Eickbush T."/>
            <person name="Evans J.D."/>
            <person name="Filipski A."/>
            <person name="Findeiss S."/>
            <person name="Freyhult E."/>
            <person name="Fulton L."/>
            <person name="Fulton R."/>
            <person name="Garcia A.C."/>
            <person name="Gardiner A."/>
            <person name="Garfield D.A."/>
            <person name="Garvin B.E."/>
            <person name="Gibson G."/>
            <person name="Gilbert D."/>
            <person name="Gnerre S."/>
            <person name="Godfrey J."/>
            <person name="Good R."/>
            <person name="Gotea V."/>
            <person name="Gravely B."/>
            <person name="Greenberg A.J."/>
            <person name="Griffiths-Jones S."/>
            <person name="Gross S."/>
            <person name="Guigo R."/>
            <person name="Gustafson E.A."/>
            <person name="Haerty W."/>
            <person name="Hahn M.W."/>
            <person name="Halligan D.L."/>
            <person name="Halpern A.L."/>
            <person name="Halter G.M."/>
            <person name="Han M.V."/>
            <person name="Heger A."/>
            <person name="Hillier L."/>
            <person name="Hinrichs A.S."/>
            <person name="Holmes I."/>
            <person name="Hoskins R.A."/>
            <person name="Hubisz M.J."/>
            <person name="Hultmark D."/>
            <person name="Huntley M.A."/>
            <person name="Jaffe D.B."/>
            <person name="Jagadeeshan S."/>
            <person name="Jeck W.R."/>
            <person name="Johnson J."/>
            <person name="Jones C.D."/>
            <person name="Jordan W.C."/>
            <person name="Karpen G.H."/>
            <person name="Kataoka E."/>
            <person name="Keightley P.D."/>
            <person name="Kheradpour P."/>
            <person name="Kirkness E.F."/>
            <person name="Koerich L.B."/>
            <person name="Kristiansen K."/>
            <person name="Kudrna D."/>
            <person name="Kulathinal R.J."/>
            <person name="Kumar S."/>
            <person name="Kwok R."/>
            <person name="Lander E."/>
            <person name="Langley C.H."/>
            <person name="Lapoint R."/>
            <person name="Lazzaro B.P."/>
            <person name="Lee S.J."/>
            <person name="Levesque L."/>
            <person name="Li R."/>
            <person name="Lin C.F."/>
            <person name="Lin M.F."/>
            <person name="Lindblad-Toh K."/>
            <person name="Llopart A."/>
            <person name="Long M."/>
            <person name="Low L."/>
            <person name="Lozovsky E."/>
            <person name="Lu J."/>
            <person name="Luo M."/>
            <person name="Machado C.A."/>
            <person name="Makalowski W."/>
            <person name="Marzo M."/>
            <person name="Matsuda M."/>
            <person name="Matzkin L."/>
            <person name="McAllister B."/>
            <person name="McBride C.S."/>
            <person name="McKernan B."/>
            <person name="McKernan K."/>
            <person name="Mendez-Lago M."/>
            <person name="Minx P."/>
            <person name="Mollenhauer M.U."/>
            <person name="Montooth K."/>
            <person name="Mount S.M."/>
            <person name="Mu X."/>
            <person name="Myers E."/>
            <person name="Negre B."/>
            <person name="Newfeld S."/>
            <person name="Nielsen R."/>
            <person name="Noor M.A."/>
            <person name="O'Grady P."/>
            <person name="Pachter L."/>
            <person name="Papaceit M."/>
            <person name="Parisi M.J."/>
            <person name="Parisi M."/>
            <person name="Parts L."/>
            <person name="Pedersen J.S."/>
            <person name="Pesole G."/>
            <person name="Phillippy A.M."/>
            <person name="Ponting C.P."/>
            <person name="Pop M."/>
            <person name="Porcelli D."/>
            <person name="Powell J.R."/>
            <person name="Prohaska S."/>
            <person name="Pruitt K."/>
            <person name="Puig M."/>
            <person name="Quesneville H."/>
            <person name="Ram K.R."/>
            <person name="Rand D."/>
            <person name="Rasmussen M.D."/>
            <person name="Reed L.K."/>
            <person name="Reenan R."/>
            <person name="Reily A."/>
            <person name="Remington K.A."/>
            <person name="Rieger T.T."/>
            <person name="Ritchie M.G."/>
            <person name="Robin C."/>
            <person name="Rogers Y.H."/>
            <person name="Rohde C."/>
            <person name="Rozas J."/>
            <person name="Rubenfield M.J."/>
            <person name="Ruiz A."/>
            <person name="Russo S."/>
            <person name="Salzberg S.L."/>
            <person name="Sanchez-Gracia A."/>
            <person name="Saranga D.J."/>
            <person name="Sato H."/>
            <person name="Schaeffer S.W."/>
            <person name="Schatz M.C."/>
            <person name="Schlenke T."/>
            <person name="Schwartz R."/>
            <person name="Segarra C."/>
            <person name="Singh R.S."/>
            <person name="Sirot L."/>
            <person name="Sirota M."/>
            <person name="Sisneros N.B."/>
            <person name="Smith C.D."/>
            <person name="Smith T.F."/>
            <person name="Spieth J."/>
            <person name="Stage D.E."/>
            <person name="Stark A."/>
            <person name="Stephan W."/>
            <person name="Strausberg R.L."/>
            <person name="Strempel S."/>
            <person name="Sturgill D."/>
            <person name="Sutton G."/>
            <person name="Sutton G.G."/>
            <person name="Tao W."/>
            <person name="Teichmann S."/>
            <person name="Tobari Y.N."/>
            <person name="Tomimura Y."/>
            <person name="Tsolas J.M."/>
            <person name="Valente V.L."/>
            <person name="Venter E."/>
            <person name="Venter J.C."/>
            <person name="Vicario S."/>
            <person name="Vieira F.G."/>
            <person name="Vilella A.J."/>
            <person name="Villasante A."/>
            <person name="Walenz B."/>
            <person name="Wang J."/>
            <person name="Wasserman M."/>
            <person name="Watts T."/>
            <person name="Wilson D."/>
            <person name="Wilson R.K."/>
            <person name="Wing R.A."/>
            <person name="Wolfner M.F."/>
            <person name="Wong A."/>
            <person name="Wong G.K."/>
            <person name="Wu C.I."/>
            <person name="Wu G."/>
            <person name="Yamamoto D."/>
            <person name="Yang H.P."/>
            <person name="Yang S.P."/>
            <person name="Yorke J.A."/>
            <person name="Yoshida K."/>
            <person name="Zdobnov E."/>
            <person name="Zhang P."/>
            <person name="Zhang Y."/>
            <person name="Zimin A.V."/>
            <person name="Baldwin J."/>
            <person name="Abdouelleil A."/>
            <person name="Abdulkadir J."/>
            <person name="Abebe A."/>
            <person name="Abera B."/>
            <person name="Abreu J."/>
            <person name="Acer S.C."/>
            <person name="Aftuck L."/>
            <person name="Alexander A."/>
            <person name="An P."/>
            <person name="Anderson E."/>
            <person name="Anderson S."/>
            <person name="Arachi H."/>
            <person name="Azer M."/>
            <person name="Bachantsang P."/>
            <person name="Barry A."/>
            <person name="Bayul T."/>
            <person name="Berlin A."/>
            <person name="Bessette D."/>
            <person name="Bloom T."/>
            <person name="Blye J."/>
            <person name="Boguslavskiy L."/>
            <person name="Bonnet C."/>
            <person name="Boukhgalter B."/>
            <person name="Bourzgui I."/>
            <person name="Brown A."/>
            <person name="Cahill P."/>
            <person name="Channer S."/>
            <person name="Cheshatsang Y."/>
            <person name="Chuda L."/>
            <person name="Citroen M."/>
            <person name="Collymore A."/>
            <person name="Cooke P."/>
            <person name="Costello M."/>
            <person name="D'Aco K."/>
            <person name="Daza R."/>
            <person name="De Haan G."/>
            <person name="DeGray S."/>
            <person name="DeMaso C."/>
            <person name="Dhargay N."/>
            <person name="Dooley K."/>
            <person name="Dooley E."/>
            <person name="Doricent M."/>
            <person name="Dorje P."/>
            <person name="Dorjee K."/>
            <person name="Dupes A."/>
            <person name="Elong R."/>
            <person name="Falk J."/>
            <person name="Farina A."/>
            <person name="Faro S."/>
            <person name="Ferguson D."/>
            <person name="Fisher S."/>
            <person name="Foley C.D."/>
            <person name="Franke A."/>
            <person name="Friedrich D."/>
            <person name="Gadbois L."/>
            <person name="Gearin G."/>
            <person name="Gearin C.R."/>
            <person name="Giannoukos G."/>
            <person name="Goode T."/>
            <person name="Graham J."/>
            <person name="Grandbois E."/>
            <person name="Grewal S."/>
            <person name="Gyaltsen K."/>
            <person name="Hafez N."/>
            <person name="Hagos B."/>
            <person name="Hall J."/>
            <person name="Henson C."/>
            <person name="Hollinger A."/>
            <person name="Honan T."/>
            <person name="Huard M.D."/>
            <person name="Hughes L."/>
            <person name="Hurhula B."/>
            <person name="Husby M.E."/>
            <person name="Kamat A."/>
            <person name="Kanga B."/>
            <person name="Kashin S."/>
            <person name="Khazanovich D."/>
            <person name="Kisner P."/>
            <person name="Lance K."/>
            <person name="Lara M."/>
            <person name="Lee W."/>
            <person name="Lennon N."/>
            <person name="Letendre F."/>
            <person name="LeVine R."/>
            <person name="Lipovsky A."/>
            <person name="Liu X."/>
            <person name="Liu J."/>
            <person name="Liu S."/>
            <person name="Lokyitsang T."/>
            <person name="Lokyitsang Y."/>
            <person name="Lubonja R."/>
            <person name="Lui A."/>
            <person name="MacDonald P."/>
            <person name="Magnisalis V."/>
            <person name="Maru K."/>
            <person name="Matthews C."/>
            <person name="McCusker W."/>
            <person name="McDonough S."/>
            <person name="Mehta T."/>
            <person name="Meldrim J."/>
            <person name="Meneus L."/>
            <person name="Mihai O."/>
            <person name="Mihalev A."/>
            <person name="Mihova T."/>
            <person name="Mittelman R."/>
            <person name="Mlenga V."/>
            <person name="Montmayeur A."/>
            <person name="Mulrain L."/>
            <person name="Navidi A."/>
            <person name="Naylor J."/>
            <person name="Negash T."/>
            <person name="Nguyen T."/>
            <person name="Nguyen N."/>
            <person name="Nicol R."/>
            <person name="Norbu C."/>
            <person name="Norbu N."/>
            <person name="Novod N."/>
            <person name="O'Neill B."/>
            <person name="Osman S."/>
            <person name="Markiewicz E."/>
            <person name="Oyono O.L."/>
            <person name="Patti C."/>
            <person name="Phunkhang P."/>
            <person name="Pierre F."/>
            <person name="Priest M."/>
            <person name="Raghuraman S."/>
            <person name="Rege F."/>
            <person name="Reyes R."/>
            <person name="Rise C."/>
            <person name="Rogov P."/>
            <person name="Ross K."/>
            <person name="Ryan E."/>
            <person name="Settipalli S."/>
            <person name="Shea T."/>
            <person name="Sherpa N."/>
            <person name="Shi L."/>
            <person name="Shih D."/>
            <person name="Sparrow T."/>
            <person name="Spaulding J."/>
            <person name="Stalker J."/>
            <person name="Stange-Thomann N."/>
            <person name="Stavropoulos S."/>
            <person name="Stone C."/>
            <person name="Strader C."/>
            <person name="Tesfaye S."/>
            <person name="Thomson T."/>
            <person name="Thoulutsang Y."/>
            <person name="Thoulutsang D."/>
            <person name="Topham K."/>
            <person name="Topping I."/>
            <person name="Tsamla T."/>
            <person name="Vassiliev H."/>
            <person name="Vo A."/>
            <person name="Wangchuk T."/>
            <person name="Wangdi T."/>
            <person name="Weiand M."/>
            <person name="Wilkinson J."/>
            <person name="Wilson A."/>
            <person name="Yadav S."/>
            <person name="Young G."/>
            <person name="Yu Q."/>
            <person name="Zembek L."/>
            <person name="Zhong D."/>
            <person name="Zimmer A."/>
            <person name="Zwirko Z."/>
            <person name="Jaffe D.B."/>
            <person name="Alvarez P."/>
            <person name="Brockman W."/>
            <person name="Butler J."/>
            <person name="Chin C."/>
            <person name="Gnerre S."/>
            <person name="Grabherr M."/>
            <person name="Kleber M."/>
            <person name="Mauceli E."/>
            <person name="MacCallum I."/>
        </authorList>
    </citation>
    <scope>NUCLEOTIDE SEQUENCE [LARGE SCALE GENOMIC DNA]</scope>
    <source>
        <strain evidence="3">Tucson 15010-1051.87</strain>
    </source>
</reference>
<accession>B4M272</accession>
<dbReference type="eggNOG" id="KOG3831">
    <property type="taxonomic scope" value="Eukaryota"/>
</dbReference>
<feature type="transmembrane region" description="Helical" evidence="1">
    <location>
        <begin position="170"/>
        <end position="194"/>
    </location>
</feature>
<feature type="transmembrane region" description="Helical" evidence="1">
    <location>
        <begin position="70"/>
        <end position="92"/>
    </location>
</feature>
<proteinExistence type="predicted"/>